<dbReference type="PROSITE" id="PS51352">
    <property type="entry name" value="THIOREDOXIN_2"/>
    <property type="match status" value="1"/>
</dbReference>
<keyword evidence="3" id="KW-1185">Reference proteome</keyword>
<dbReference type="Pfam" id="PF08534">
    <property type="entry name" value="Redoxin"/>
    <property type="match status" value="1"/>
</dbReference>
<dbReference type="SUPFAM" id="SSF52833">
    <property type="entry name" value="Thioredoxin-like"/>
    <property type="match status" value="1"/>
</dbReference>
<gene>
    <name evidence="2" type="ORF">ARHIZOSPH14_33790</name>
</gene>
<dbReference type="RefSeq" id="WP_281887056.1">
    <property type="nucleotide sequence ID" value="NZ_BSDP01000001.1"/>
</dbReference>
<evidence type="ECO:0000313" key="3">
    <source>
        <dbReference type="Proteomes" id="UP001144396"/>
    </source>
</evidence>
<dbReference type="AlphaFoldDB" id="A0A9W6D1M0"/>
<proteinExistence type="predicted"/>
<dbReference type="InterPro" id="IPR036249">
    <property type="entry name" value="Thioredoxin-like_sf"/>
</dbReference>
<feature type="domain" description="Thioredoxin" evidence="1">
    <location>
        <begin position="8"/>
        <end position="155"/>
    </location>
</feature>
<protein>
    <recommendedName>
        <fullName evidence="1">Thioredoxin domain-containing protein</fullName>
    </recommendedName>
</protein>
<dbReference type="InterPro" id="IPR013766">
    <property type="entry name" value="Thioredoxin_domain"/>
</dbReference>
<comment type="caution">
    <text evidence="2">The sequence shown here is derived from an EMBL/GenBank/DDBJ whole genome shotgun (WGS) entry which is preliminary data.</text>
</comment>
<organism evidence="2 3">
    <name type="scientific">Agromyces rhizosphaerae</name>
    <dbReference type="NCBI Taxonomy" id="88374"/>
    <lineage>
        <taxon>Bacteria</taxon>
        <taxon>Bacillati</taxon>
        <taxon>Actinomycetota</taxon>
        <taxon>Actinomycetes</taxon>
        <taxon>Micrococcales</taxon>
        <taxon>Microbacteriaceae</taxon>
        <taxon>Agromyces</taxon>
    </lineage>
</organism>
<sequence>MPHTNAALTVGNTLPATVMSTADGGSTTIAELLDGRPGVIHFMRTPTCPACLSAGKVLASLHRTGDLGDARVIFLTPGTDADAAQAASRLDDTVRVAAVGANHAVFGLRRSGQFQESATAVIDADARVIQVTTAAMPAKSFDRAATVDAIAQLAAR</sequence>
<dbReference type="GO" id="GO:0016491">
    <property type="term" value="F:oxidoreductase activity"/>
    <property type="evidence" value="ECO:0007669"/>
    <property type="project" value="InterPro"/>
</dbReference>
<reference evidence="2" key="1">
    <citation type="submission" date="2022-12" db="EMBL/GenBank/DDBJ databases">
        <title>Reference genome sequencing for broad-spectrum identification of bacterial and archaeal isolates by mass spectrometry.</title>
        <authorList>
            <person name="Sekiguchi Y."/>
            <person name="Tourlousse D.M."/>
        </authorList>
    </citation>
    <scope>NUCLEOTIDE SEQUENCE</scope>
    <source>
        <strain evidence="2">14</strain>
    </source>
</reference>
<evidence type="ECO:0000259" key="1">
    <source>
        <dbReference type="PROSITE" id="PS51352"/>
    </source>
</evidence>
<name>A0A9W6D1M0_9MICO</name>
<dbReference type="InterPro" id="IPR013740">
    <property type="entry name" value="Redoxin"/>
</dbReference>
<dbReference type="Proteomes" id="UP001144396">
    <property type="component" value="Unassembled WGS sequence"/>
</dbReference>
<accession>A0A9W6D1M0</accession>
<dbReference type="Gene3D" id="3.40.30.10">
    <property type="entry name" value="Glutaredoxin"/>
    <property type="match status" value="1"/>
</dbReference>
<dbReference type="EMBL" id="BSDP01000001">
    <property type="protein sequence ID" value="GLI29137.1"/>
    <property type="molecule type" value="Genomic_DNA"/>
</dbReference>
<evidence type="ECO:0000313" key="2">
    <source>
        <dbReference type="EMBL" id="GLI29137.1"/>
    </source>
</evidence>